<proteinExistence type="inferred from homology"/>
<keyword evidence="6 8" id="KW-0479">Metal-binding</keyword>
<comment type="cofactor">
    <cofactor evidence="3">
        <name>Fe(2+)</name>
        <dbReference type="ChEBI" id="CHEBI:29033"/>
    </cofactor>
</comment>
<dbReference type="PANTHER" id="PTHR45777:SF2">
    <property type="entry name" value="METHIONINE AMINOPEPTIDASE 2"/>
    <property type="match status" value="1"/>
</dbReference>
<dbReference type="EC" id="3.4.11.18" evidence="8"/>
<dbReference type="InterPro" id="IPR036390">
    <property type="entry name" value="WH_DNA-bd_sf"/>
</dbReference>
<evidence type="ECO:0000256" key="6">
    <source>
        <dbReference type="ARBA" id="ARBA00022723"/>
    </source>
</evidence>
<evidence type="ECO:0000256" key="1">
    <source>
        <dbReference type="ARBA" id="ARBA00000294"/>
    </source>
</evidence>
<dbReference type="NCBIfam" id="TIGR00501">
    <property type="entry name" value="met_pdase_II"/>
    <property type="match status" value="1"/>
</dbReference>
<keyword evidence="7" id="KW-0378">Hydrolase</keyword>
<dbReference type="GO" id="GO:0046872">
    <property type="term" value="F:metal ion binding"/>
    <property type="evidence" value="ECO:0007669"/>
    <property type="project" value="UniProtKB-KW"/>
</dbReference>
<sequence>MQEKENEDGKATKEESEDILKKARQVGARAAEALEMAKGLVKPGAKLIDVAEKLEKFSREGGMYPAFPLNLSINSEAAHYTPRLDDDKIFSEKDVVKVDFGVGLDGVLSDCAITIDLSGEHQKLVEAVHEALMAAISKVHAGVEVREIGAAIEHEISSRGYKPIKNLGGHGVDVHDLHSYPFIPNYDNLGDTKLEEGKLIAIEPFATEQRGRGMVANGDIQEIFSFEGEKLVRLPSARKLQDEIMSKYPHEPFAARWLGGIAGTRFDLYTGMAELVKYGAVESHPMLVEIGGGIVAQEELEVYVEKDGCEVVTKR</sequence>
<comment type="catalytic activity">
    <reaction evidence="1 8">
        <text>Release of N-terminal amino acids, preferentially methionine, from peptides and arylamides.</text>
        <dbReference type="EC" id="3.4.11.18"/>
    </reaction>
</comment>
<dbReference type="Pfam" id="PF00557">
    <property type="entry name" value="Peptidase_M24"/>
    <property type="match status" value="1"/>
</dbReference>
<evidence type="ECO:0000313" key="10">
    <source>
        <dbReference type="EMBL" id="EET90266.1"/>
    </source>
</evidence>
<dbReference type="InterPro" id="IPR036005">
    <property type="entry name" value="Creatinase/aminopeptidase-like"/>
</dbReference>
<evidence type="ECO:0000256" key="4">
    <source>
        <dbReference type="ARBA" id="ARBA00022438"/>
    </source>
</evidence>
<evidence type="ECO:0000256" key="8">
    <source>
        <dbReference type="RuleBase" id="RU003653"/>
    </source>
</evidence>
<protein>
    <recommendedName>
        <fullName evidence="8">Methionine aminopeptidase</fullName>
        <ecNumber evidence="8">3.4.11.18</ecNumber>
    </recommendedName>
</protein>
<comment type="cofactor">
    <cofactor evidence="2">
        <name>Mn(2+)</name>
        <dbReference type="ChEBI" id="CHEBI:29035"/>
    </cofactor>
</comment>
<keyword evidence="11" id="KW-1185">Reference proteome</keyword>
<dbReference type="PANTHER" id="PTHR45777">
    <property type="entry name" value="METHIONINE AMINOPEPTIDASE 2"/>
    <property type="match status" value="1"/>
</dbReference>
<dbReference type="SUPFAM" id="SSF46785">
    <property type="entry name" value="Winged helix' DNA-binding domain"/>
    <property type="match status" value="1"/>
</dbReference>
<reference evidence="10 11" key="1">
    <citation type="journal article" date="2009" name="Genome Biol.">
        <title>Community-wide analysis of microbial genome sequence signatures.</title>
        <authorList>
            <person name="Dick G.J."/>
            <person name="Andersson A.F."/>
            <person name="Baker B.J."/>
            <person name="Simmons S.L."/>
            <person name="Thomas B.C."/>
            <person name="Yelton A.P."/>
            <person name="Banfield J.F."/>
        </authorList>
    </citation>
    <scope>NUCLEOTIDE SEQUENCE [LARGE SCALE GENOMIC DNA]</scope>
    <source>
        <strain evidence="10">ARMAN-2</strain>
    </source>
</reference>
<accession>C7DGU5</accession>
<dbReference type="GO" id="GO:0070006">
    <property type="term" value="F:metalloaminopeptidase activity"/>
    <property type="evidence" value="ECO:0007669"/>
    <property type="project" value="InterPro"/>
</dbReference>
<dbReference type="SUPFAM" id="SSF55920">
    <property type="entry name" value="Creatinase/aminopeptidase"/>
    <property type="match status" value="1"/>
</dbReference>
<dbReference type="Proteomes" id="UP000332487">
    <property type="component" value="Unassembled WGS sequence"/>
</dbReference>
<evidence type="ECO:0000256" key="7">
    <source>
        <dbReference type="ARBA" id="ARBA00022801"/>
    </source>
</evidence>
<feature type="domain" description="Peptidase M24" evidence="9">
    <location>
        <begin position="22"/>
        <end position="215"/>
    </location>
</feature>
<dbReference type="GO" id="GO:0005737">
    <property type="term" value="C:cytoplasm"/>
    <property type="evidence" value="ECO:0007669"/>
    <property type="project" value="TreeGrafter"/>
</dbReference>
<dbReference type="InterPro" id="IPR000994">
    <property type="entry name" value="Pept_M24"/>
</dbReference>
<dbReference type="InterPro" id="IPR001714">
    <property type="entry name" value="Pept_M24_MAP"/>
</dbReference>
<dbReference type="InterPro" id="IPR050247">
    <property type="entry name" value="Met_Aminopeptidase_Type2"/>
</dbReference>
<gene>
    <name evidence="10" type="ORF">UNLARM2_0295</name>
</gene>
<comment type="function">
    <text evidence="8">Removes the N-terminal methionine from nascent proteins. The N-terminal methionine is often cleaved when the second residue in the primary sequence is small and uncharged (Met-Ala-, Cys, Gly, Pro, Ser, Thr, or Val).</text>
</comment>
<dbReference type="PRINTS" id="PR00599">
    <property type="entry name" value="MAPEPTIDASE"/>
</dbReference>
<evidence type="ECO:0000259" key="9">
    <source>
        <dbReference type="Pfam" id="PF00557"/>
    </source>
</evidence>
<dbReference type="GO" id="GO:0004239">
    <property type="term" value="F:initiator methionyl aminopeptidase activity"/>
    <property type="evidence" value="ECO:0007669"/>
    <property type="project" value="UniProtKB-EC"/>
</dbReference>
<dbReference type="Gene3D" id="1.10.10.10">
    <property type="entry name" value="Winged helix-like DNA-binding domain superfamily/Winged helix DNA-binding domain"/>
    <property type="match status" value="1"/>
</dbReference>
<keyword evidence="5 8" id="KW-0645">Protease</keyword>
<evidence type="ECO:0000256" key="5">
    <source>
        <dbReference type="ARBA" id="ARBA00022670"/>
    </source>
</evidence>
<dbReference type="GO" id="GO:0006508">
    <property type="term" value="P:proteolysis"/>
    <property type="evidence" value="ECO:0007669"/>
    <property type="project" value="UniProtKB-KW"/>
</dbReference>
<dbReference type="InterPro" id="IPR002468">
    <property type="entry name" value="Pept_M24A_MAP2"/>
</dbReference>
<comment type="cofactor">
    <cofactor evidence="8">
        <name>Co(2+)</name>
        <dbReference type="ChEBI" id="CHEBI:48828"/>
    </cofactor>
    <cofactor evidence="8">
        <name>Zn(2+)</name>
        <dbReference type="ChEBI" id="CHEBI:29105"/>
    </cofactor>
    <cofactor evidence="8">
        <name>Mn(2+)</name>
        <dbReference type="ChEBI" id="CHEBI:29035"/>
    </cofactor>
    <cofactor evidence="8">
        <name>Fe(2+)</name>
        <dbReference type="ChEBI" id="CHEBI:29033"/>
    </cofactor>
    <text evidence="8">Binds 2 divalent metal cations per subunit. Has a high-affinity and a low affinity metal-binding site. The true nature of the physiological cofactor is under debate. The enzyme is active with cobalt, zinc, manganese or divalent iron ions.</text>
</comment>
<name>C7DGU5_MICA2</name>
<dbReference type="EMBL" id="GG697239">
    <property type="protein sequence ID" value="EET90266.1"/>
    <property type="molecule type" value="Genomic_DNA"/>
</dbReference>
<evidence type="ECO:0000313" key="11">
    <source>
        <dbReference type="Proteomes" id="UP000332487"/>
    </source>
</evidence>
<dbReference type="AlphaFoldDB" id="C7DGU5"/>
<comment type="similarity">
    <text evidence="8">Belongs to the peptidase M24A family.</text>
</comment>
<reference evidence="10 11" key="2">
    <citation type="journal article" date="2010" name="Proc. Natl. Acad. Sci. U.S.A.">
        <title>Enigmatic, ultrasmall, uncultivated Archaea.</title>
        <authorList>
            <person name="Baker B.J."/>
            <person name="Comolli L.R."/>
            <person name="Dick G.J."/>
            <person name="Hauser L.J."/>
            <person name="Hyatt D."/>
            <person name="Dill B.D."/>
            <person name="Land M.L."/>
            <person name="Verberkmoes N.C."/>
            <person name="Hettich R.L."/>
            <person name="Banfield J.F."/>
        </authorList>
    </citation>
    <scope>NUCLEOTIDE SEQUENCE [LARGE SCALE GENOMIC DNA]</scope>
    <source>
        <strain evidence="10">ARMAN-2</strain>
    </source>
</reference>
<organism evidence="10 11">
    <name type="scientific">Candidatus Micrarchaeum acidiphilum ARMAN-2</name>
    <dbReference type="NCBI Taxonomy" id="425595"/>
    <lineage>
        <taxon>Archaea</taxon>
        <taxon>Candidatus Micrarchaeota</taxon>
        <taxon>Candidatus Micrarchaeia</taxon>
        <taxon>Candidatus Micrarchaeales</taxon>
        <taxon>Candidatus Micrarchaeaceae</taxon>
        <taxon>Candidatus Micrarchaeum</taxon>
    </lineage>
</organism>
<evidence type="ECO:0000256" key="3">
    <source>
        <dbReference type="ARBA" id="ARBA00001954"/>
    </source>
</evidence>
<evidence type="ECO:0000256" key="2">
    <source>
        <dbReference type="ARBA" id="ARBA00001936"/>
    </source>
</evidence>
<dbReference type="InterPro" id="IPR036388">
    <property type="entry name" value="WH-like_DNA-bd_sf"/>
</dbReference>
<dbReference type="Gene3D" id="3.90.230.10">
    <property type="entry name" value="Creatinase/methionine aminopeptidase superfamily"/>
    <property type="match status" value="1"/>
</dbReference>
<keyword evidence="4 8" id="KW-0031">Aminopeptidase</keyword>